<dbReference type="SUPFAM" id="SSF54631">
    <property type="entry name" value="CBS-domain pair"/>
    <property type="match status" value="1"/>
</dbReference>
<feature type="transmembrane region" description="Helical" evidence="2">
    <location>
        <begin position="55"/>
        <end position="77"/>
    </location>
</feature>
<dbReference type="PANTHER" id="PTHR43099:SF5">
    <property type="entry name" value="HLYC_CORC FAMILY TRANSPORTER"/>
    <property type="match status" value="1"/>
</dbReference>
<keyword evidence="1 2" id="KW-0812">Transmembrane</keyword>
<dbReference type="EMBL" id="JAMOIL010000049">
    <property type="protein sequence ID" value="MCM0622788.1"/>
    <property type="molecule type" value="Genomic_DNA"/>
</dbReference>
<sequence>MDGWIALPITLLILVASAFFVSIEFATIAARRTRLEAEAVHSRAARAALRSSGEVSVLLAGTQLGITACTLALGAVTEPALEHALEPLLHALGLPTGVAYVVAFALALVVATFLHLVVGEMAPKSWAITHPERSAIMFAVPMRAFMFLFRPALLVLNEAANGLVRKCGVEPVDEVAIEQNPEDLEQLVLHSAEAGDLEAGSSEQLRGALATTRLTVAEVARARDLVTVPADADVADVHAASLDSGHLRILVGPASDPDGVVHVRDTLTADPDEGIDGFVRDLHVLDGGATVLDALEDLRRAGAQIARVVLTEGQHGRDGAGDRVAVVTIADLLARVMPASAAAEEGAEEAAGV</sequence>
<dbReference type="InterPro" id="IPR002550">
    <property type="entry name" value="CNNM"/>
</dbReference>
<evidence type="ECO:0000256" key="1">
    <source>
        <dbReference type="PROSITE-ProRule" id="PRU01193"/>
    </source>
</evidence>
<keyword evidence="5" id="KW-1185">Reference proteome</keyword>
<dbReference type="PANTHER" id="PTHR43099">
    <property type="entry name" value="UPF0053 PROTEIN YRKA"/>
    <property type="match status" value="1"/>
</dbReference>
<feature type="domain" description="CNNM transmembrane" evidence="3">
    <location>
        <begin position="1"/>
        <end position="201"/>
    </location>
</feature>
<evidence type="ECO:0000313" key="4">
    <source>
        <dbReference type="EMBL" id="MCM0622788.1"/>
    </source>
</evidence>
<dbReference type="InterPro" id="IPR051676">
    <property type="entry name" value="UPF0053_domain"/>
</dbReference>
<accession>A0A9X2DBI7</accession>
<organism evidence="4 5">
    <name type="scientific">Nocardioides bruguierae</name>
    <dbReference type="NCBI Taxonomy" id="2945102"/>
    <lineage>
        <taxon>Bacteria</taxon>
        <taxon>Bacillati</taxon>
        <taxon>Actinomycetota</taxon>
        <taxon>Actinomycetes</taxon>
        <taxon>Propionibacteriales</taxon>
        <taxon>Nocardioidaceae</taxon>
        <taxon>Nocardioides</taxon>
    </lineage>
</organism>
<evidence type="ECO:0000256" key="2">
    <source>
        <dbReference type="SAM" id="Phobius"/>
    </source>
</evidence>
<reference evidence="4" key="1">
    <citation type="submission" date="2022-05" db="EMBL/GenBank/DDBJ databases">
        <authorList>
            <person name="Tuo L."/>
        </authorList>
    </citation>
    <scope>NUCLEOTIDE SEQUENCE</scope>
    <source>
        <strain evidence="4">BSK12Z-4</strain>
    </source>
</reference>
<name>A0A9X2DBI7_9ACTN</name>
<keyword evidence="1 2" id="KW-1133">Transmembrane helix</keyword>
<dbReference type="RefSeq" id="WP_250828948.1">
    <property type="nucleotide sequence ID" value="NZ_JAMOIL010000049.1"/>
</dbReference>
<evidence type="ECO:0000259" key="3">
    <source>
        <dbReference type="PROSITE" id="PS51846"/>
    </source>
</evidence>
<dbReference type="InterPro" id="IPR046342">
    <property type="entry name" value="CBS_dom_sf"/>
</dbReference>
<dbReference type="PROSITE" id="PS51846">
    <property type="entry name" value="CNNM"/>
    <property type="match status" value="1"/>
</dbReference>
<dbReference type="GO" id="GO:0016020">
    <property type="term" value="C:membrane"/>
    <property type="evidence" value="ECO:0007669"/>
    <property type="project" value="UniProtKB-UniRule"/>
</dbReference>
<protein>
    <submittedName>
        <fullName evidence="4">Hemolysin family protein</fullName>
    </submittedName>
</protein>
<feature type="transmembrane region" description="Helical" evidence="2">
    <location>
        <begin position="97"/>
        <end position="118"/>
    </location>
</feature>
<feature type="transmembrane region" description="Helical" evidence="2">
    <location>
        <begin position="6"/>
        <end position="26"/>
    </location>
</feature>
<dbReference type="Proteomes" id="UP001139485">
    <property type="component" value="Unassembled WGS sequence"/>
</dbReference>
<dbReference type="Gene3D" id="3.10.580.10">
    <property type="entry name" value="CBS-domain"/>
    <property type="match status" value="1"/>
</dbReference>
<gene>
    <name evidence="4" type="ORF">M8330_21080</name>
</gene>
<comment type="caution">
    <text evidence="4">The sequence shown here is derived from an EMBL/GenBank/DDBJ whole genome shotgun (WGS) entry which is preliminary data.</text>
</comment>
<evidence type="ECO:0000313" key="5">
    <source>
        <dbReference type="Proteomes" id="UP001139485"/>
    </source>
</evidence>
<proteinExistence type="predicted"/>
<keyword evidence="1 2" id="KW-0472">Membrane</keyword>
<dbReference type="Pfam" id="PF01595">
    <property type="entry name" value="CNNM"/>
    <property type="match status" value="1"/>
</dbReference>
<dbReference type="AlphaFoldDB" id="A0A9X2DBI7"/>